<dbReference type="EMBL" id="GBRH01160367">
    <property type="protein sequence ID" value="JAE37529.1"/>
    <property type="molecule type" value="Transcribed_RNA"/>
</dbReference>
<dbReference type="AlphaFoldDB" id="A0A0A9HNW5"/>
<reference evidence="2" key="2">
    <citation type="journal article" date="2015" name="Data Brief">
        <title>Shoot transcriptome of the giant reed, Arundo donax.</title>
        <authorList>
            <person name="Barrero R.A."/>
            <person name="Guerrero F.D."/>
            <person name="Moolhuijzen P."/>
            <person name="Goolsby J.A."/>
            <person name="Tidwell J."/>
            <person name="Bellgard S.E."/>
            <person name="Bellgard M.I."/>
        </authorList>
    </citation>
    <scope>NUCLEOTIDE SEQUENCE</scope>
    <source>
        <tissue evidence="2">Shoot tissue taken approximately 20 cm above the soil surface</tissue>
    </source>
</reference>
<feature type="region of interest" description="Disordered" evidence="1">
    <location>
        <begin position="1"/>
        <end position="49"/>
    </location>
</feature>
<feature type="compositionally biased region" description="Low complexity" evidence="1">
    <location>
        <begin position="1"/>
        <end position="15"/>
    </location>
</feature>
<accession>A0A0A9HNW5</accession>
<organism evidence="2">
    <name type="scientific">Arundo donax</name>
    <name type="common">Giant reed</name>
    <name type="synonym">Donax arundinaceus</name>
    <dbReference type="NCBI Taxonomy" id="35708"/>
    <lineage>
        <taxon>Eukaryota</taxon>
        <taxon>Viridiplantae</taxon>
        <taxon>Streptophyta</taxon>
        <taxon>Embryophyta</taxon>
        <taxon>Tracheophyta</taxon>
        <taxon>Spermatophyta</taxon>
        <taxon>Magnoliopsida</taxon>
        <taxon>Liliopsida</taxon>
        <taxon>Poales</taxon>
        <taxon>Poaceae</taxon>
        <taxon>PACMAD clade</taxon>
        <taxon>Arundinoideae</taxon>
        <taxon>Arundineae</taxon>
        <taxon>Arundo</taxon>
    </lineage>
</organism>
<reference evidence="2" key="1">
    <citation type="submission" date="2014-09" db="EMBL/GenBank/DDBJ databases">
        <authorList>
            <person name="Magalhaes I.L.F."/>
            <person name="Oliveira U."/>
            <person name="Santos F.R."/>
            <person name="Vidigal T.H.D.A."/>
            <person name="Brescovit A.D."/>
            <person name="Santos A.J."/>
        </authorList>
    </citation>
    <scope>NUCLEOTIDE SEQUENCE</scope>
    <source>
        <tissue evidence="2">Shoot tissue taken approximately 20 cm above the soil surface</tissue>
    </source>
</reference>
<evidence type="ECO:0000313" key="2">
    <source>
        <dbReference type="EMBL" id="JAE37529.1"/>
    </source>
</evidence>
<protein>
    <submittedName>
        <fullName evidence="2">Uncharacterized protein</fullName>
    </submittedName>
</protein>
<evidence type="ECO:0000256" key="1">
    <source>
        <dbReference type="SAM" id="MobiDB-lite"/>
    </source>
</evidence>
<proteinExistence type="predicted"/>
<name>A0A0A9HNW5_ARUDO</name>
<sequence>MFYPEPFSSYFSSFIPPSPPQQGSGAQHHRRPTPLLTPSAPARCSRPTR</sequence>